<dbReference type="EMBL" id="CAJNJA010000377">
    <property type="protein sequence ID" value="CAE7153356.1"/>
    <property type="molecule type" value="Genomic_DNA"/>
</dbReference>
<accession>A0A812ITS0</accession>
<reference evidence="2" key="1">
    <citation type="submission" date="2021-02" db="EMBL/GenBank/DDBJ databases">
        <authorList>
            <person name="Dougan E. K."/>
            <person name="Rhodes N."/>
            <person name="Thang M."/>
            <person name="Chan C."/>
        </authorList>
    </citation>
    <scope>NUCLEOTIDE SEQUENCE</scope>
</reference>
<sequence length="50" mass="5607">MIAQPVFVAARLVLAERVLLPLSFVLPLWGTFLLLLGLLFLEQFVRVGLL</sequence>
<evidence type="ECO:0000313" key="3">
    <source>
        <dbReference type="Proteomes" id="UP000601435"/>
    </source>
</evidence>
<evidence type="ECO:0000313" key="2">
    <source>
        <dbReference type="EMBL" id="CAE7153356.1"/>
    </source>
</evidence>
<evidence type="ECO:0000256" key="1">
    <source>
        <dbReference type="SAM" id="Phobius"/>
    </source>
</evidence>
<keyword evidence="1" id="KW-0812">Transmembrane</keyword>
<dbReference type="Proteomes" id="UP000601435">
    <property type="component" value="Unassembled WGS sequence"/>
</dbReference>
<keyword evidence="3" id="KW-1185">Reference proteome</keyword>
<dbReference type="AlphaFoldDB" id="A0A812ITS0"/>
<name>A0A812ITS0_9DINO</name>
<protein>
    <submittedName>
        <fullName evidence="2">NovH protein</fullName>
    </submittedName>
</protein>
<feature type="non-terminal residue" evidence="2">
    <location>
        <position position="1"/>
    </location>
</feature>
<comment type="caution">
    <text evidence="2">The sequence shown here is derived from an EMBL/GenBank/DDBJ whole genome shotgun (WGS) entry which is preliminary data.</text>
</comment>
<organism evidence="2 3">
    <name type="scientific">Symbiodinium necroappetens</name>
    <dbReference type="NCBI Taxonomy" id="1628268"/>
    <lineage>
        <taxon>Eukaryota</taxon>
        <taxon>Sar</taxon>
        <taxon>Alveolata</taxon>
        <taxon>Dinophyceae</taxon>
        <taxon>Suessiales</taxon>
        <taxon>Symbiodiniaceae</taxon>
        <taxon>Symbiodinium</taxon>
    </lineage>
</organism>
<feature type="transmembrane region" description="Helical" evidence="1">
    <location>
        <begin position="25"/>
        <end position="45"/>
    </location>
</feature>
<keyword evidence="1" id="KW-0472">Membrane</keyword>
<keyword evidence="1" id="KW-1133">Transmembrane helix</keyword>
<proteinExistence type="predicted"/>
<gene>
    <name evidence="2" type="primary">novH</name>
    <name evidence="2" type="ORF">SNEC2469_LOCUS224</name>
</gene>